<feature type="transmembrane region" description="Helical" evidence="1">
    <location>
        <begin position="6"/>
        <end position="25"/>
    </location>
</feature>
<dbReference type="EMBL" id="GBRH01183628">
    <property type="protein sequence ID" value="JAE14268.1"/>
    <property type="molecule type" value="Transcribed_RNA"/>
</dbReference>
<proteinExistence type="predicted"/>
<evidence type="ECO:0000256" key="1">
    <source>
        <dbReference type="SAM" id="Phobius"/>
    </source>
</evidence>
<sequence>MYATLLGDFLFHYFSLSLSLLVAYCRSLLEKYNEIPITVCMILQE</sequence>
<keyword evidence="1" id="KW-1133">Transmembrane helix</keyword>
<evidence type="ECO:0000313" key="2">
    <source>
        <dbReference type="EMBL" id="JAE14268.1"/>
    </source>
</evidence>
<dbReference type="AlphaFoldDB" id="A0A0A9G0U0"/>
<keyword evidence="1" id="KW-0472">Membrane</keyword>
<reference evidence="2" key="1">
    <citation type="submission" date="2014-09" db="EMBL/GenBank/DDBJ databases">
        <authorList>
            <person name="Magalhaes I.L.F."/>
            <person name="Oliveira U."/>
            <person name="Santos F.R."/>
            <person name="Vidigal T.H.D.A."/>
            <person name="Brescovit A.D."/>
            <person name="Santos A.J."/>
        </authorList>
    </citation>
    <scope>NUCLEOTIDE SEQUENCE</scope>
    <source>
        <tissue evidence="2">Shoot tissue taken approximately 20 cm above the soil surface</tissue>
    </source>
</reference>
<accession>A0A0A9G0U0</accession>
<keyword evidence="1" id="KW-0812">Transmembrane</keyword>
<protein>
    <submittedName>
        <fullName evidence="2">Uncharacterized protein</fullName>
    </submittedName>
</protein>
<organism evidence="2">
    <name type="scientific">Arundo donax</name>
    <name type="common">Giant reed</name>
    <name type="synonym">Donax arundinaceus</name>
    <dbReference type="NCBI Taxonomy" id="35708"/>
    <lineage>
        <taxon>Eukaryota</taxon>
        <taxon>Viridiplantae</taxon>
        <taxon>Streptophyta</taxon>
        <taxon>Embryophyta</taxon>
        <taxon>Tracheophyta</taxon>
        <taxon>Spermatophyta</taxon>
        <taxon>Magnoliopsida</taxon>
        <taxon>Liliopsida</taxon>
        <taxon>Poales</taxon>
        <taxon>Poaceae</taxon>
        <taxon>PACMAD clade</taxon>
        <taxon>Arundinoideae</taxon>
        <taxon>Arundineae</taxon>
        <taxon>Arundo</taxon>
    </lineage>
</organism>
<name>A0A0A9G0U0_ARUDO</name>
<reference evidence="2" key="2">
    <citation type="journal article" date="2015" name="Data Brief">
        <title>Shoot transcriptome of the giant reed, Arundo donax.</title>
        <authorList>
            <person name="Barrero R.A."/>
            <person name="Guerrero F.D."/>
            <person name="Moolhuijzen P."/>
            <person name="Goolsby J.A."/>
            <person name="Tidwell J."/>
            <person name="Bellgard S.E."/>
            <person name="Bellgard M.I."/>
        </authorList>
    </citation>
    <scope>NUCLEOTIDE SEQUENCE</scope>
    <source>
        <tissue evidence="2">Shoot tissue taken approximately 20 cm above the soil surface</tissue>
    </source>
</reference>